<dbReference type="InterPro" id="IPR049245">
    <property type="entry name" value="DUF6880"/>
</dbReference>
<sequence length="474" mass="50899">MAKRPASPRAASSRDSGAPSPARRKTLSAANLSALGADVLAELLMQATVGDANLKRVLKLELAAAVGVPDLALEIDKRLTALEASNTRVSWRKRPELVADLLAHRRMIVDRLAPMDGRLALDRLVSWFDLYPGLATRVKDPKGELSALFFDAAPDLATVASTVGAEALPILAEAVETRLSDWGGWIGRAAPAMSEPLASGLLKALTVGRARPTGRRALVVRKLADRAGDVEAWAAAFSDEDRLKPDVGAEIARRLAEAGRPVEARAALDASRPRAPAPSRLGLRIKTPADPEPSPLWEAAEIAVLDAEGRPDDAQTARWTAFERTLSEAPLRAHIARLADFDDVEAIDRALAFAAGWFDATTGLRFLINWPALREAAAMVLARADELHATAEDTALWAGRLEGRWPNAALALIRSRARALARQGLSRSEEVRALSADAAHLAELPGGLDTLPSHADFIDELEILSPAPRGRLWR</sequence>
<organism evidence="2 3">
    <name type="scientific">Brevundimonas goettingensis</name>
    <dbReference type="NCBI Taxonomy" id="2774190"/>
    <lineage>
        <taxon>Bacteria</taxon>
        <taxon>Pseudomonadati</taxon>
        <taxon>Pseudomonadota</taxon>
        <taxon>Alphaproteobacteria</taxon>
        <taxon>Caulobacterales</taxon>
        <taxon>Caulobacteraceae</taxon>
        <taxon>Brevundimonas</taxon>
    </lineage>
</organism>
<dbReference type="Pfam" id="PF21810">
    <property type="entry name" value="DUF6880"/>
    <property type="match status" value="2"/>
</dbReference>
<dbReference type="EMBL" id="CP062222">
    <property type="protein sequence ID" value="QTC89958.1"/>
    <property type="molecule type" value="Genomic_DNA"/>
</dbReference>
<protein>
    <submittedName>
        <fullName evidence="2">Uncharacterized protein</fullName>
    </submittedName>
</protein>
<evidence type="ECO:0000313" key="2">
    <source>
        <dbReference type="EMBL" id="QTC89958.1"/>
    </source>
</evidence>
<evidence type="ECO:0000313" key="3">
    <source>
        <dbReference type="Proteomes" id="UP000663918"/>
    </source>
</evidence>
<reference evidence="2" key="1">
    <citation type="submission" date="2020-09" db="EMBL/GenBank/DDBJ databases">
        <title>Brevundimonas sp. LVF2 isolated from a puddle in Goettingen, Germany.</title>
        <authorList>
            <person name="Friedrich I."/>
            <person name="Klassen A."/>
            <person name="Hannes N."/>
            <person name="Schneider D."/>
            <person name="Hertel R."/>
            <person name="Daniel R."/>
        </authorList>
    </citation>
    <scope>NUCLEOTIDE SEQUENCE</scope>
    <source>
        <strain evidence="2">LVF2</strain>
    </source>
</reference>
<dbReference type="Proteomes" id="UP000663918">
    <property type="component" value="Chromosome"/>
</dbReference>
<feature type="compositionally biased region" description="Low complexity" evidence="1">
    <location>
        <begin position="1"/>
        <end position="21"/>
    </location>
</feature>
<dbReference type="KEGG" id="bgoe:IFJ75_11715"/>
<dbReference type="RefSeq" id="WP_207868373.1">
    <property type="nucleotide sequence ID" value="NZ_CP062222.1"/>
</dbReference>
<gene>
    <name evidence="2" type="ORF">IFJ75_11715</name>
</gene>
<feature type="region of interest" description="Disordered" evidence="1">
    <location>
        <begin position="1"/>
        <end position="24"/>
    </location>
</feature>
<evidence type="ECO:0000256" key="1">
    <source>
        <dbReference type="SAM" id="MobiDB-lite"/>
    </source>
</evidence>
<accession>A0A975BYD7</accession>
<dbReference type="AlphaFoldDB" id="A0A975BYD7"/>
<feature type="region of interest" description="Disordered" evidence="1">
    <location>
        <begin position="265"/>
        <end position="288"/>
    </location>
</feature>
<name>A0A975BYD7_9CAUL</name>
<proteinExistence type="predicted"/>
<keyword evidence="3" id="KW-1185">Reference proteome</keyword>